<accession>A2F1T8</accession>
<dbReference type="STRING" id="5722.A2F1T8"/>
<dbReference type="FunFam" id="1.10.472.10:FF:000457">
    <property type="entry name" value="Uncharacterized protein"/>
    <property type="match status" value="1"/>
</dbReference>
<dbReference type="SUPFAM" id="SSF47954">
    <property type="entry name" value="Cyclin-like"/>
    <property type="match status" value="1"/>
</dbReference>
<dbReference type="Gene3D" id="1.10.472.10">
    <property type="entry name" value="Cyclin-like"/>
    <property type="match status" value="1"/>
</dbReference>
<dbReference type="SMR" id="A2F1T8"/>
<evidence type="ECO:0000313" key="1">
    <source>
        <dbReference type="EMBL" id="EAY01138.1"/>
    </source>
</evidence>
<dbReference type="RefSeq" id="XP_001313990.1">
    <property type="nucleotide sequence ID" value="XM_001313985.1"/>
</dbReference>
<dbReference type="OrthoDB" id="10264655at2759"/>
<name>A2F1T8_TRIV3</name>
<sequence length="248" mass="28845">MTEGKILYPRERVWTEKTSEVAWTIVTFSRRNLGLSVSPCVASSFLYLHYYYEKTEKTPYPNYMLLTTSLFLATKVYDYYRPIDLIFQEIAKTSIAITKHIPQKFVQLVMGNRDFNDTKLSDAEKNMIAEIEICLLNAIKWDFNMDLSFYYLTKFGNLFEGLNYDEKVVSNITDSIIRDLCLCTRSPSMLHLNQETIAVASIIHSFGEYELTPQIKQWVENRRASNEELVAKLIEYMIVQSKGCAKVK</sequence>
<gene>
    <name evidence="1" type="ORF">TVAG_040430</name>
</gene>
<reference evidence="1" key="2">
    <citation type="journal article" date="2007" name="Science">
        <title>Draft genome sequence of the sexually transmitted pathogen Trichomonas vaginalis.</title>
        <authorList>
            <person name="Carlton J.M."/>
            <person name="Hirt R.P."/>
            <person name="Silva J.C."/>
            <person name="Delcher A.L."/>
            <person name="Schatz M."/>
            <person name="Zhao Q."/>
            <person name="Wortman J.R."/>
            <person name="Bidwell S.L."/>
            <person name="Alsmark U.C.M."/>
            <person name="Besteiro S."/>
            <person name="Sicheritz-Ponten T."/>
            <person name="Noel C.J."/>
            <person name="Dacks J.B."/>
            <person name="Foster P.G."/>
            <person name="Simillion C."/>
            <person name="Van de Peer Y."/>
            <person name="Miranda-Saavedra D."/>
            <person name="Barton G.J."/>
            <person name="Westrop G.D."/>
            <person name="Mueller S."/>
            <person name="Dessi D."/>
            <person name="Fiori P.L."/>
            <person name="Ren Q."/>
            <person name="Paulsen I."/>
            <person name="Zhang H."/>
            <person name="Bastida-Corcuera F.D."/>
            <person name="Simoes-Barbosa A."/>
            <person name="Brown M.T."/>
            <person name="Hayes R.D."/>
            <person name="Mukherjee M."/>
            <person name="Okumura C.Y."/>
            <person name="Schneider R."/>
            <person name="Smith A.J."/>
            <person name="Vanacova S."/>
            <person name="Villalvazo M."/>
            <person name="Haas B.J."/>
            <person name="Pertea M."/>
            <person name="Feldblyum T.V."/>
            <person name="Utterback T.R."/>
            <person name="Shu C.L."/>
            <person name="Osoegawa K."/>
            <person name="de Jong P.J."/>
            <person name="Hrdy I."/>
            <person name="Horvathova L."/>
            <person name="Zubacova Z."/>
            <person name="Dolezal P."/>
            <person name="Malik S.B."/>
            <person name="Logsdon J.M. Jr."/>
            <person name="Henze K."/>
            <person name="Gupta A."/>
            <person name="Wang C.C."/>
            <person name="Dunne R.L."/>
            <person name="Upcroft J.A."/>
            <person name="Upcroft P."/>
            <person name="White O."/>
            <person name="Salzberg S.L."/>
            <person name="Tang P."/>
            <person name="Chiu C.-H."/>
            <person name="Lee Y.-S."/>
            <person name="Embley T.M."/>
            <person name="Coombs G.H."/>
            <person name="Mottram J.C."/>
            <person name="Tachezy J."/>
            <person name="Fraser-Liggett C.M."/>
            <person name="Johnson P.J."/>
        </authorList>
    </citation>
    <scope>NUCLEOTIDE SEQUENCE [LARGE SCALE GENOMIC DNA]</scope>
    <source>
        <strain evidence="1">G3</strain>
    </source>
</reference>
<dbReference type="FunCoup" id="A2F1T8">
    <property type="interactions" value="575"/>
</dbReference>
<dbReference type="InParanoid" id="A2F1T8"/>
<dbReference type="EMBL" id="DS113577">
    <property type="protein sequence ID" value="EAY01138.1"/>
    <property type="molecule type" value="Genomic_DNA"/>
</dbReference>
<dbReference type="VEuPathDB" id="TrichDB:TVAGG3_0038030"/>
<dbReference type="AlphaFoldDB" id="A2F1T8"/>
<evidence type="ECO:0000313" key="2">
    <source>
        <dbReference type="Proteomes" id="UP000001542"/>
    </source>
</evidence>
<evidence type="ECO:0008006" key="3">
    <source>
        <dbReference type="Google" id="ProtNLM"/>
    </source>
</evidence>
<protein>
    <recommendedName>
        <fullName evidence="3">Cyclin, N-terminal domain containing protein</fullName>
    </recommendedName>
</protein>
<dbReference type="InterPro" id="IPR036915">
    <property type="entry name" value="Cyclin-like_sf"/>
</dbReference>
<dbReference type="VEuPathDB" id="TrichDB:TVAG_040430"/>
<proteinExistence type="predicted"/>
<reference evidence="1" key="1">
    <citation type="submission" date="2006-10" db="EMBL/GenBank/DDBJ databases">
        <authorList>
            <person name="Amadeo P."/>
            <person name="Zhao Q."/>
            <person name="Wortman J."/>
            <person name="Fraser-Liggett C."/>
            <person name="Carlton J."/>
        </authorList>
    </citation>
    <scope>NUCLEOTIDE SEQUENCE</scope>
    <source>
        <strain evidence="1">G3</strain>
    </source>
</reference>
<dbReference type="KEGG" id="tva:4758963"/>
<dbReference type="Proteomes" id="UP000001542">
    <property type="component" value="Unassembled WGS sequence"/>
</dbReference>
<keyword evidence="2" id="KW-1185">Reference proteome</keyword>
<organism evidence="1 2">
    <name type="scientific">Trichomonas vaginalis (strain ATCC PRA-98 / G3)</name>
    <dbReference type="NCBI Taxonomy" id="412133"/>
    <lineage>
        <taxon>Eukaryota</taxon>
        <taxon>Metamonada</taxon>
        <taxon>Parabasalia</taxon>
        <taxon>Trichomonadida</taxon>
        <taxon>Trichomonadidae</taxon>
        <taxon>Trichomonas</taxon>
    </lineage>
</organism>